<dbReference type="PhylomeDB" id="B4HFB8"/>
<accession>B4HFB8</accession>
<dbReference type="EMBL" id="CH480815">
    <property type="protein sequence ID" value="EDW43296.1"/>
    <property type="molecule type" value="Genomic_DNA"/>
</dbReference>
<evidence type="ECO:0000313" key="1">
    <source>
        <dbReference type="EMBL" id="EDW43296.1"/>
    </source>
</evidence>
<proteinExistence type="predicted"/>
<name>B4HFB8_DROSE</name>
<dbReference type="AlphaFoldDB" id="B4HFB8"/>
<sequence>MDTNRDRGESLTLMQISSPCCPCKCPSKNSWGNGGGGAGRRHGFASMKNGNTFALIKPIYKPASQLPCKLGHHMYTSTDMPASLHCSVLQCCSAQAQAREIATQDQKAEQEMEVEVAGMVRMAGSRSPWSHGPVQFEAGTTQIQARVR</sequence>
<reference evidence="1 2" key="1">
    <citation type="journal article" date="2007" name="Nature">
        <title>Evolution of genes and genomes on the Drosophila phylogeny.</title>
        <authorList>
            <consortium name="Drosophila 12 Genomes Consortium"/>
            <person name="Clark A.G."/>
            <person name="Eisen M.B."/>
            <person name="Smith D.R."/>
            <person name="Bergman C.M."/>
            <person name="Oliver B."/>
            <person name="Markow T.A."/>
            <person name="Kaufman T.C."/>
            <person name="Kellis M."/>
            <person name="Gelbart W."/>
            <person name="Iyer V.N."/>
            <person name="Pollard D.A."/>
            <person name="Sackton T.B."/>
            <person name="Larracuente A.M."/>
            <person name="Singh N.D."/>
            <person name="Abad J.P."/>
            <person name="Abt D.N."/>
            <person name="Adryan B."/>
            <person name="Aguade M."/>
            <person name="Akashi H."/>
            <person name="Anderson W.W."/>
            <person name="Aquadro C.F."/>
            <person name="Ardell D.H."/>
            <person name="Arguello R."/>
            <person name="Artieri C.G."/>
            <person name="Barbash D.A."/>
            <person name="Barker D."/>
            <person name="Barsanti P."/>
            <person name="Batterham P."/>
            <person name="Batzoglou S."/>
            <person name="Begun D."/>
            <person name="Bhutkar A."/>
            <person name="Blanco E."/>
            <person name="Bosak S.A."/>
            <person name="Bradley R.K."/>
            <person name="Brand A.D."/>
            <person name="Brent M.R."/>
            <person name="Brooks A.N."/>
            <person name="Brown R.H."/>
            <person name="Butlin R.K."/>
            <person name="Caggese C."/>
            <person name="Calvi B.R."/>
            <person name="Bernardo de Carvalho A."/>
            <person name="Caspi A."/>
            <person name="Castrezana S."/>
            <person name="Celniker S.E."/>
            <person name="Chang J.L."/>
            <person name="Chapple C."/>
            <person name="Chatterji S."/>
            <person name="Chinwalla A."/>
            <person name="Civetta A."/>
            <person name="Clifton S.W."/>
            <person name="Comeron J.M."/>
            <person name="Costello J.C."/>
            <person name="Coyne J.A."/>
            <person name="Daub J."/>
            <person name="David R.G."/>
            <person name="Delcher A.L."/>
            <person name="Delehaunty K."/>
            <person name="Do C.B."/>
            <person name="Ebling H."/>
            <person name="Edwards K."/>
            <person name="Eickbush T."/>
            <person name="Evans J.D."/>
            <person name="Filipski A."/>
            <person name="Findeiss S."/>
            <person name="Freyhult E."/>
            <person name="Fulton L."/>
            <person name="Fulton R."/>
            <person name="Garcia A.C."/>
            <person name="Gardiner A."/>
            <person name="Garfield D.A."/>
            <person name="Garvin B.E."/>
            <person name="Gibson G."/>
            <person name="Gilbert D."/>
            <person name="Gnerre S."/>
            <person name="Godfrey J."/>
            <person name="Good R."/>
            <person name="Gotea V."/>
            <person name="Gravely B."/>
            <person name="Greenberg A.J."/>
            <person name="Griffiths-Jones S."/>
            <person name="Gross S."/>
            <person name="Guigo R."/>
            <person name="Gustafson E.A."/>
            <person name="Haerty W."/>
            <person name="Hahn M.W."/>
            <person name="Halligan D.L."/>
            <person name="Halpern A.L."/>
            <person name="Halter G.M."/>
            <person name="Han M.V."/>
            <person name="Heger A."/>
            <person name="Hillier L."/>
            <person name="Hinrichs A.S."/>
            <person name="Holmes I."/>
            <person name="Hoskins R.A."/>
            <person name="Hubisz M.J."/>
            <person name="Hultmark D."/>
            <person name="Huntley M.A."/>
            <person name="Jaffe D.B."/>
            <person name="Jagadeeshan S."/>
            <person name="Jeck W.R."/>
            <person name="Johnson J."/>
            <person name="Jones C.D."/>
            <person name="Jordan W.C."/>
            <person name="Karpen G.H."/>
            <person name="Kataoka E."/>
            <person name="Keightley P.D."/>
            <person name="Kheradpour P."/>
            <person name="Kirkness E.F."/>
            <person name="Koerich L.B."/>
            <person name="Kristiansen K."/>
            <person name="Kudrna D."/>
            <person name="Kulathinal R.J."/>
            <person name="Kumar S."/>
            <person name="Kwok R."/>
            <person name="Lander E."/>
            <person name="Langley C.H."/>
            <person name="Lapoint R."/>
            <person name="Lazzaro B.P."/>
            <person name="Lee S.J."/>
            <person name="Levesque L."/>
            <person name="Li R."/>
            <person name="Lin C.F."/>
            <person name="Lin M.F."/>
            <person name="Lindblad-Toh K."/>
            <person name="Llopart A."/>
            <person name="Long M."/>
            <person name="Low L."/>
            <person name="Lozovsky E."/>
            <person name="Lu J."/>
            <person name="Luo M."/>
            <person name="Machado C.A."/>
            <person name="Makalowski W."/>
            <person name="Marzo M."/>
            <person name="Matsuda M."/>
            <person name="Matzkin L."/>
            <person name="McAllister B."/>
            <person name="McBride C.S."/>
            <person name="McKernan B."/>
            <person name="McKernan K."/>
            <person name="Mendez-Lago M."/>
            <person name="Minx P."/>
            <person name="Mollenhauer M.U."/>
            <person name="Montooth K."/>
            <person name="Mount S.M."/>
            <person name="Mu X."/>
            <person name="Myers E."/>
            <person name="Negre B."/>
            <person name="Newfeld S."/>
            <person name="Nielsen R."/>
            <person name="Noor M.A."/>
            <person name="O'Grady P."/>
            <person name="Pachter L."/>
            <person name="Papaceit M."/>
            <person name="Parisi M.J."/>
            <person name="Parisi M."/>
            <person name="Parts L."/>
            <person name="Pedersen J.S."/>
            <person name="Pesole G."/>
            <person name="Phillippy A.M."/>
            <person name="Ponting C.P."/>
            <person name="Pop M."/>
            <person name="Porcelli D."/>
            <person name="Powell J.R."/>
            <person name="Prohaska S."/>
            <person name="Pruitt K."/>
            <person name="Puig M."/>
            <person name="Quesneville H."/>
            <person name="Ram K.R."/>
            <person name="Rand D."/>
            <person name="Rasmussen M.D."/>
            <person name="Reed L.K."/>
            <person name="Reenan R."/>
            <person name="Reily A."/>
            <person name="Remington K.A."/>
            <person name="Rieger T.T."/>
            <person name="Ritchie M.G."/>
            <person name="Robin C."/>
            <person name="Rogers Y.H."/>
            <person name="Rohde C."/>
            <person name="Rozas J."/>
            <person name="Rubenfield M.J."/>
            <person name="Ruiz A."/>
            <person name="Russo S."/>
            <person name="Salzberg S.L."/>
            <person name="Sanchez-Gracia A."/>
            <person name="Saranga D.J."/>
            <person name="Sato H."/>
            <person name="Schaeffer S.W."/>
            <person name="Schatz M.C."/>
            <person name="Schlenke T."/>
            <person name="Schwartz R."/>
            <person name="Segarra C."/>
            <person name="Singh R.S."/>
            <person name="Sirot L."/>
            <person name="Sirota M."/>
            <person name="Sisneros N.B."/>
            <person name="Smith C.D."/>
            <person name="Smith T.F."/>
            <person name="Spieth J."/>
            <person name="Stage D.E."/>
            <person name="Stark A."/>
            <person name="Stephan W."/>
            <person name="Strausberg R.L."/>
            <person name="Strempel S."/>
            <person name="Sturgill D."/>
            <person name="Sutton G."/>
            <person name="Sutton G.G."/>
            <person name="Tao W."/>
            <person name="Teichmann S."/>
            <person name="Tobari Y.N."/>
            <person name="Tomimura Y."/>
            <person name="Tsolas J.M."/>
            <person name="Valente V.L."/>
            <person name="Venter E."/>
            <person name="Venter J.C."/>
            <person name="Vicario S."/>
            <person name="Vieira F.G."/>
            <person name="Vilella A.J."/>
            <person name="Villasante A."/>
            <person name="Walenz B."/>
            <person name="Wang J."/>
            <person name="Wasserman M."/>
            <person name="Watts T."/>
            <person name="Wilson D."/>
            <person name="Wilson R.K."/>
            <person name="Wing R.A."/>
            <person name="Wolfner M.F."/>
            <person name="Wong A."/>
            <person name="Wong G.K."/>
            <person name="Wu C.I."/>
            <person name="Wu G."/>
            <person name="Yamamoto D."/>
            <person name="Yang H.P."/>
            <person name="Yang S.P."/>
            <person name="Yorke J.A."/>
            <person name="Yoshida K."/>
            <person name="Zdobnov E."/>
            <person name="Zhang P."/>
            <person name="Zhang Y."/>
            <person name="Zimin A.V."/>
            <person name="Baldwin J."/>
            <person name="Abdouelleil A."/>
            <person name="Abdulkadir J."/>
            <person name="Abebe A."/>
            <person name="Abera B."/>
            <person name="Abreu J."/>
            <person name="Acer S.C."/>
            <person name="Aftuck L."/>
            <person name="Alexander A."/>
            <person name="An P."/>
            <person name="Anderson E."/>
            <person name="Anderson S."/>
            <person name="Arachi H."/>
            <person name="Azer M."/>
            <person name="Bachantsang P."/>
            <person name="Barry A."/>
            <person name="Bayul T."/>
            <person name="Berlin A."/>
            <person name="Bessette D."/>
            <person name="Bloom T."/>
            <person name="Blye J."/>
            <person name="Boguslavskiy L."/>
            <person name="Bonnet C."/>
            <person name="Boukhgalter B."/>
            <person name="Bourzgui I."/>
            <person name="Brown A."/>
            <person name="Cahill P."/>
            <person name="Channer S."/>
            <person name="Cheshatsang Y."/>
            <person name="Chuda L."/>
            <person name="Citroen M."/>
            <person name="Collymore A."/>
            <person name="Cooke P."/>
            <person name="Costello M."/>
            <person name="D'Aco K."/>
            <person name="Daza R."/>
            <person name="De Haan G."/>
            <person name="DeGray S."/>
            <person name="DeMaso C."/>
            <person name="Dhargay N."/>
            <person name="Dooley K."/>
            <person name="Dooley E."/>
            <person name="Doricent M."/>
            <person name="Dorje P."/>
            <person name="Dorjee K."/>
            <person name="Dupes A."/>
            <person name="Elong R."/>
            <person name="Falk J."/>
            <person name="Farina A."/>
            <person name="Faro S."/>
            <person name="Ferguson D."/>
            <person name="Fisher S."/>
            <person name="Foley C.D."/>
            <person name="Franke A."/>
            <person name="Friedrich D."/>
            <person name="Gadbois L."/>
            <person name="Gearin G."/>
            <person name="Gearin C.R."/>
            <person name="Giannoukos G."/>
            <person name="Goode T."/>
            <person name="Graham J."/>
            <person name="Grandbois E."/>
            <person name="Grewal S."/>
            <person name="Gyaltsen K."/>
            <person name="Hafez N."/>
            <person name="Hagos B."/>
            <person name="Hall J."/>
            <person name="Henson C."/>
            <person name="Hollinger A."/>
            <person name="Honan T."/>
            <person name="Huard M.D."/>
            <person name="Hughes L."/>
            <person name="Hurhula B."/>
            <person name="Husby M.E."/>
            <person name="Kamat A."/>
            <person name="Kanga B."/>
            <person name="Kashin S."/>
            <person name="Khazanovich D."/>
            <person name="Kisner P."/>
            <person name="Lance K."/>
            <person name="Lara M."/>
            <person name="Lee W."/>
            <person name="Lennon N."/>
            <person name="Letendre F."/>
            <person name="LeVine R."/>
            <person name="Lipovsky A."/>
            <person name="Liu X."/>
            <person name="Liu J."/>
            <person name="Liu S."/>
            <person name="Lokyitsang T."/>
            <person name="Lokyitsang Y."/>
            <person name="Lubonja R."/>
            <person name="Lui A."/>
            <person name="MacDonald P."/>
            <person name="Magnisalis V."/>
            <person name="Maru K."/>
            <person name="Matthews C."/>
            <person name="McCusker W."/>
            <person name="McDonough S."/>
            <person name="Mehta T."/>
            <person name="Meldrim J."/>
            <person name="Meneus L."/>
            <person name="Mihai O."/>
            <person name="Mihalev A."/>
            <person name="Mihova T."/>
            <person name="Mittelman R."/>
            <person name="Mlenga V."/>
            <person name="Montmayeur A."/>
            <person name="Mulrain L."/>
            <person name="Navidi A."/>
            <person name="Naylor J."/>
            <person name="Negash T."/>
            <person name="Nguyen T."/>
            <person name="Nguyen N."/>
            <person name="Nicol R."/>
            <person name="Norbu C."/>
            <person name="Norbu N."/>
            <person name="Novod N."/>
            <person name="O'Neill B."/>
            <person name="Osman S."/>
            <person name="Markiewicz E."/>
            <person name="Oyono O.L."/>
            <person name="Patti C."/>
            <person name="Phunkhang P."/>
            <person name="Pierre F."/>
            <person name="Priest M."/>
            <person name="Raghuraman S."/>
            <person name="Rege F."/>
            <person name="Reyes R."/>
            <person name="Rise C."/>
            <person name="Rogov P."/>
            <person name="Ross K."/>
            <person name="Ryan E."/>
            <person name="Settipalli S."/>
            <person name="Shea T."/>
            <person name="Sherpa N."/>
            <person name="Shi L."/>
            <person name="Shih D."/>
            <person name="Sparrow T."/>
            <person name="Spaulding J."/>
            <person name="Stalker J."/>
            <person name="Stange-Thomann N."/>
            <person name="Stavropoulos S."/>
            <person name="Stone C."/>
            <person name="Strader C."/>
            <person name="Tesfaye S."/>
            <person name="Thomson T."/>
            <person name="Thoulutsang Y."/>
            <person name="Thoulutsang D."/>
            <person name="Topham K."/>
            <person name="Topping I."/>
            <person name="Tsamla T."/>
            <person name="Vassiliev H."/>
            <person name="Vo A."/>
            <person name="Wangchuk T."/>
            <person name="Wangdi T."/>
            <person name="Weiand M."/>
            <person name="Wilkinson J."/>
            <person name="Wilson A."/>
            <person name="Yadav S."/>
            <person name="Young G."/>
            <person name="Yu Q."/>
            <person name="Zembek L."/>
            <person name="Zhong D."/>
            <person name="Zimmer A."/>
            <person name="Zwirko Z."/>
            <person name="Jaffe D.B."/>
            <person name="Alvarez P."/>
            <person name="Brockman W."/>
            <person name="Butler J."/>
            <person name="Chin C."/>
            <person name="Gnerre S."/>
            <person name="Grabherr M."/>
            <person name="Kleber M."/>
            <person name="Mauceli E."/>
            <person name="MacCallum I."/>
        </authorList>
    </citation>
    <scope>NUCLEOTIDE SEQUENCE [LARGE SCALE GENOMIC DNA]</scope>
    <source>
        <strain evidence="2">Rob3c / Tucson 14021-0248.25</strain>
    </source>
</reference>
<dbReference type="OMA" id="CCSAQAQ"/>
<gene>
    <name evidence="1" type="primary">Dsec\GM26490</name>
    <name evidence="1" type="ORF">Dsec_GM26490</name>
</gene>
<protein>
    <submittedName>
        <fullName evidence="1">GM26490</fullName>
    </submittedName>
</protein>
<evidence type="ECO:0000313" key="2">
    <source>
        <dbReference type="Proteomes" id="UP000001292"/>
    </source>
</evidence>
<dbReference type="Proteomes" id="UP000001292">
    <property type="component" value="Unassembled WGS sequence"/>
</dbReference>
<keyword evidence="2" id="KW-1185">Reference proteome</keyword>
<organism evidence="2">
    <name type="scientific">Drosophila sechellia</name>
    <name type="common">Fruit fly</name>
    <dbReference type="NCBI Taxonomy" id="7238"/>
    <lineage>
        <taxon>Eukaryota</taxon>
        <taxon>Metazoa</taxon>
        <taxon>Ecdysozoa</taxon>
        <taxon>Arthropoda</taxon>
        <taxon>Hexapoda</taxon>
        <taxon>Insecta</taxon>
        <taxon>Pterygota</taxon>
        <taxon>Neoptera</taxon>
        <taxon>Endopterygota</taxon>
        <taxon>Diptera</taxon>
        <taxon>Brachycera</taxon>
        <taxon>Muscomorpha</taxon>
        <taxon>Ephydroidea</taxon>
        <taxon>Drosophilidae</taxon>
        <taxon>Drosophila</taxon>
        <taxon>Sophophora</taxon>
    </lineage>
</organism>
<dbReference type="HOGENOM" id="CLU_1857390_0_0_1"/>